<comment type="caution">
    <text evidence="1">The sequence shown here is derived from an EMBL/GenBank/DDBJ whole genome shotgun (WGS) entry which is preliminary data.</text>
</comment>
<dbReference type="EMBL" id="ADBF01000199">
    <property type="protein sequence ID" value="EFE49271.1"/>
    <property type="molecule type" value="Genomic_DNA"/>
</dbReference>
<evidence type="ECO:0000313" key="2">
    <source>
        <dbReference type="Proteomes" id="UP000005536"/>
    </source>
</evidence>
<dbReference type="AlphaFoldDB" id="D4DSB4"/>
<evidence type="ECO:0000313" key="1">
    <source>
        <dbReference type="EMBL" id="EFE49271.1"/>
    </source>
</evidence>
<organism evidence="1 2">
    <name type="scientific">Neisseria elongata subsp. glycolytica ATCC 29315</name>
    <dbReference type="NCBI Taxonomy" id="546263"/>
    <lineage>
        <taxon>Bacteria</taxon>
        <taxon>Pseudomonadati</taxon>
        <taxon>Pseudomonadota</taxon>
        <taxon>Betaproteobacteria</taxon>
        <taxon>Neisseriales</taxon>
        <taxon>Neisseriaceae</taxon>
        <taxon>Neisseria</taxon>
    </lineage>
</organism>
<gene>
    <name evidence="1" type="ORF">NEIELOOT_01958</name>
</gene>
<dbReference type="Proteomes" id="UP000005536">
    <property type="component" value="Unassembled WGS sequence"/>
</dbReference>
<reference evidence="1 2" key="1">
    <citation type="submission" date="2010-02" db="EMBL/GenBank/DDBJ databases">
        <authorList>
            <person name="Weinstock G."/>
            <person name="Sodergren E."/>
            <person name="Clifton S."/>
            <person name="Fulton L."/>
            <person name="Fulton B."/>
            <person name="Courtney L."/>
            <person name="Fronick C."/>
            <person name="Harrison M."/>
            <person name="Strong C."/>
            <person name="Farmer C."/>
            <person name="Delahaunty K."/>
            <person name="Markovic C."/>
            <person name="Hall O."/>
            <person name="Minx P."/>
            <person name="Tomlinson C."/>
            <person name="Mitreva M."/>
            <person name="Nelson J."/>
            <person name="Hou S."/>
            <person name="Wollam A."/>
            <person name="Pepin K.H."/>
            <person name="Johnson M."/>
            <person name="Bhonagiri V."/>
            <person name="Zhang X."/>
            <person name="Suruliraj S."/>
            <person name="Warren W."/>
            <person name="Chinwalla A."/>
            <person name="Mardis E.R."/>
            <person name="Wilson R.K."/>
        </authorList>
    </citation>
    <scope>NUCLEOTIDE SEQUENCE [LARGE SCALE GENOMIC DNA]</scope>
    <source>
        <strain evidence="1 2">ATCC 29315</strain>
    </source>
</reference>
<name>D4DSB4_NEIEG</name>
<protein>
    <submittedName>
        <fullName evidence="1">Uncharacterized protein</fullName>
    </submittedName>
</protein>
<proteinExistence type="predicted"/>
<sequence>MLKAGTEKVCNSQDQMGNFSIEIETVKYQKKMLDMKNTTKACRMPLGS</sequence>
<accession>D4DSB4</accession>